<feature type="transmembrane region" description="Helical" evidence="7">
    <location>
        <begin position="390"/>
        <end position="411"/>
    </location>
</feature>
<evidence type="ECO:0000313" key="9">
    <source>
        <dbReference type="EMBL" id="TWI58079.1"/>
    </source>
</evidence>
<feature type="transmembrane region" description="Helical" evidence="7">
    <location>
        <begin position="76"/>
        <end position="98"/>
    </location>
</feature>
<evidence type="ECO:0000256" key="1">
    <source>
        <dbReference type="ARBA" id="ARBA00004429"/>
    </source>
</evidence>
<feature type="transmembrane region" description="Helical" evidence="7">
    <location>
        <begin position="354"/>
        <end position="378"/>
    </location>
</feature>
<dbReference type="EMBL" id="VLKZ01000003">
    <property type="protein sequence ID" value="TWI58079.1"/>
    <property type="molecule type" value="Genomic_DNA"/>
</dbReference>
<feature type="domain" description="TRAP C4-dicarboxylate transport system permease DctM subunit" evidence="8">
    <location>
        <begin position="6"/>
        <end position="414"/>
    </location>
</feature>
<feature type="transmembrane region" description="Helical" evidence="7">
    <location>
        <begin position="238"/>
        <end position="257"/>
    </location>
</feature>
<gene>
    <name evidence="9" type="ORF">IQ10_01410</name>
</gene>
<keyword evidence="4 7" id="KW-0812">Transmembrane</keyword>
<evidence type="ECO:0000256" key="5">
    <source>
        <dbReference type="ARBA" id="ARBA00022989"/>
    </source>
</evidence>
<evidence type="ECO:0000256" key="6">
    <source>
        <dbReference type="ARBA" id="ARBA00023136"/>
    </source>
</evidence>
<name>A0A562QMW5_9BACI</name>
<dbReference type="InterPro" id="IPR010656">
    <property type="entry name" value="DctM"/>
</dbReference>
<comment type="subcellular location">
    <subcellularLocation>
        <location evidence="1">Cell inner membrane</location>
        <topology evidence="1">Multi-pass membrane protein</topology>
    </subcellularLocation>
</comment>
<keyword evidence="10" id="KW-1185">Reference proteome</keyword>
<keyword evidence="3" id="KW-0997">Cell inner membrane</keyword>
<feature type="transmembrane region" description="Helical" evidence="7">
    <location>
        <begin position="269"/>
        <end position="290"/>
    </location>
</feature>
<keyword evidence="2" id="KW-1003">Cell membrane</keyword>
<evidence type="ECO:0000256" key="4">
    <source>
        <dbReference type="ARBA" id="ARBA00022692"/>
    </source>
</evidence>
<organism evidence="9 10">
    <name type="scientific">Halalkalibacter nanhaiisediminis</name>
    <dbReference type="NCBI Taxonomy" id="688079"/>
    <lineage>
        <taxon>Bacteria</taxon>
        <taxon>Bacillati</taxon>
        <taxon>Bacillota</taxon>
        <taxon>Bacilli</taxon>
        <taxon>Bacillales</taxon>
        <taxon>Bacillaceae</taxon>
        <taxon>Halalkalibacter</taxon>
    </lineage>
</organism>
<feature type="transmembrane region" description="Helical" evidence="7">
    <location>
        <begin position="302"/>
        <end position="323"/>
    </location>
</feature>
<feature type="transmembrane region" description="Helical" evidence="7">
    <location>
        <begin position="168"/>
        <end position="190"/>
    </location>
</feature>
<feature type="transmembrane region" description="Helical" evidence="7">
    <location>
        <begin position="330"/>
        <end position="348"/>
    </location>
</feature>
<reference evidence="9 10" key="1">
    <citation type="journal article" date="2015" name="Stand. Genomic Sci.">
        <title>Genomic Encyclopedia of Bacterial and Archaeal Type Strains, Phase III: the genomes of soil and plant-associated and newly described type strains.</title>
        <authorList>
            <person name="Whitman W.B."/>
            <person name="Woyke T."/>
            <person name="Klenk H.P."/>
            <person name="Zhou Y."/>
            <person name="Lilburn T.G."/>
            <person name="Beck B.J."/>
            <person name="De Vos P."/>
            <person name="Vandamme P."/>
            <person name="Eisen J.A."/>
            <person name="Garrity G."/>
            <person name="Hugenholtz P."/>
            <person name="Kyrpides N.C."/>
        </authorList>
    </citation>
    <scope>NUCLEOTIDE SEQUENCE [LARGE SCALE GENOMIC DNA]</scope>
    <source>
        <strain evidence="9 10">CGMCC 1.10116</strain>
    </source>
</reference>
<feature type="transmembrane region" description="Helical" evidence="7">
    <location>
        <begin position="42"/>
        <end position="64"/>
    </location>
</feature>
<dbReference type="PIRSF" id="PIRSF006066">
    <property type="entry name" value="HI0050"/>
    <property type="match status" value="1"/>
</dbReference>
<sequence length="419" mass="44219">MATTLFVLLIIFLLLNVPLAISVAFASIVALLVADMNGFIAVQRMVTGLDTFSLMAIPLFMIAGKIMEKGGISKRLIDLAASMVGSLTGGFAIVAVLATMFFSAISGSGPATVVAIGSIMVPAMVKAGYDLRFSLALIASAGTIGVIIPPSIPFITYGITANVSIGDLFLAGIFPGIIMGISLMIYSYFVSKKRGYKGGEKFSFPVLVQRFKEAFLGLLMPFIILGGIYGGIFTPTESGAVACVYGLIISLFVYRSMKVSDLKATFNEAGLLSAMVLFIIGTANLMSWILTTEQVPAKVSSIVGDFTGSQLVLLLIIAAIFLFVGTFLELNAAIILLVPILLPILGAFDVDLIHFGIIMVVNLAIGLLTPPLGVNLFVAKSLADVSFNSIVKAAIPFLIVLIINLLLFILIPQISTALL</sequence>
<keyword evidence="5 7" id="KW-1133">Transmembrane helix</keyword>
<evidence type="ECO:0000259" key="8">
    <source>
        <dbReference type="Pfam" id="PF06808"/>
    </source>
</evidence>
<evidence type="ECO:0000256" key="2">
    <source>
        <dbReference type="ARBA" id="ARBA00022475"/>
    </source>
</evidence>
<dbReference type="GO" id="GO:0022857">
    <property type="term" value="F:transmembrane transporter activity"/>
    <property type="evidence" value="ECO:0007669"/>
    <property type="project" value="TreeGrafter"/>
</dbReference>
<feature type="transmembrane region" description="Helical" evidence="7">
    <location>
        <begin position="211"/>
        <end position="232"/>
    </location>
</feature>
<feature type="transmembrane region" description="Helical" evidence="7">
    <location>
        <begin position="135"/>
        <end position="156"/>
    </location>
</feature>
<dbReference type="OrthoDB" id="9785600at2"/>
<dbReference type="AlphaFoldDB" id="A0A562QMW5"/>
<dbReference type="GO" id="GO:0005886">
    <property type="term" value="C:plasma membrane"/>
    <property type="evidence" value="ECO:0007669"/>
    <property type="project" value="UniProtKB-SubCell"/>
</dbReference>
<protein>
    <submittedName>
        <fullName evidence="9">C4-dicarboxylate transporter DctM subunit</fullName>
    </submittedName>
</protein>
<dbReference type="Proteomes" id="UP000315711">
    <property type="component" value="Unassembled WGS sequence"/>
</dbReference>
<feature type="transmembrane region" description="Helical" evidence="7">
    <location>
        <begin position="104"/>
        <end position="123"/>
    </location>
</feature>
<proteinExistence type="predicted"/>
<evidence type="ECO:0000313" key="10">
    <source>
        <dbReference type="Proteomes" id="UP000315711"/>
    </source>
</evidence>
<dbReference type="NCBIfam" id="TIGR00786">
    <property type="entry name" value="dctM"/>
    <property type="match status" value="1"/>
</dbReference>
<dbReference type="PANTHER" id="PTHR33362">
    <property type="entry name" value="SIALIC ACID TRAP TRANSPORTER PERMEASE PROTEIN SIAT-RELATED"/>
    <property type="match status" value="1"/>
</dbReference>
<dbReference type="RefSeq" id="WP_144449740.1">
    <property type="nucleotide sequence ID" value="NZ_VLKZ01000003.1"/>
</dbReference>
<comment type="caution">
    <text evidence="9">The sequence shown here is derived from an EMBL/GenBank/DDBJ whole genome shotgun (WGS) entry which is preliminary data.</text>
</comment>
<evidence type="ECO:0000256" key="3">
    <source>
        <dbReference type="ARBA" id="ARBA00022519"/>
    </source>
</evidence>
<dbReference type="PANTHER" id="PTHR33362:SF5">
    <property type="entry name" value="C4-DICARBOXYLATE TRAP TRANSPORTER LARGE PERMEASE PROTEIN DCTM"/>
    <property type="match status" value="1"/>
</dbReference>
<accession>A0A562QMW5</accession>
<keyword evidence="6 7" id="KW-0472">Membrane</keyword>
<dbReference type="InterPro" id="IPR004681">
    <property type="entry name" value="TRAP_DctM"/>
</dbReference>
<evidence type="ECO:0000256" key="7">
    <source>
        <dbReference type="SAM" id="Phobius"/>
    </source>
</evidence>
<dbReference type="Pfam" id="PF06808">
    <property type="entry name" value="DctM"/>
    <property type="match status" value="1"/>
</dbReference>